<evidence type="ECO:0000256" key="1">
    <source>
        <dbReference type="SAM" id="MobiDB-lite"/>
    </source>
</evidence>
<accession>A0A2P2MGC7</accession>
<organism evidence="2">
    <name type="scientific">Rhizophora mucronata</name>
    <name type="common">Asiatic mangrove</name>
    <dbReference type="NCBI Taxonomy" id="61149"/>
    <lineage>
        <taxon>Eukaryota</taxon>
        <taxon>Viridiplantae</taxon>
        <taxon>Streptophyta</taxon>
        <taxon>Embryophyta</taxon>
        <taxon>Tracheophyta</taxon>
        <taxon>Spermatophyta</taxon>
        <taxon>Magnoliopsida</taxon>
        <taxon>eudicotyledons</taxon>
        <taxon>Gunneridae</taxon>
        <taxon>Pentapetalae</taxon>
        <taxon>rosids</taxon>
        <taxon>fabids</taxon>
        <taxon>Malpighiales</taxon>
        <taxon>Rhizophoraceae</taxon>
        <taxon>Rhizophora</taxon>
    </lineage>
</organism>
<feature type="compositionally biased region" description="Polar residues" evidence="1">
    <location>
        <begin position="11"/>
        <end position="29"/>
    </location>
</feature>
<name>A0A2P2MGC7_RHIMU</name>
<protein>
    <submittedName>
        <fullName evidence="2">CCR4-NOT transcription complex subunit 3-like isoform X1</fullName>
    </submittedName>
</protein>
<feature type="compositionally biased region" description="Basic residues" evidence="1">
    <location>
        <begin position="1"/>
        <end position="10"/>
    </location>
</feature>
<feature type="region of interest" description="Disordered" evidence="1">
    <location>
        <begin position="1"/>
        <end position="36"/>
    </location>
</feature>
<evidence type="ECO:0000313" key="2">
    <source>
        <dbReference type="EMBL" id="MBX29237.1"/>
    </source>
</evidence>
<reference evidence="2" key="1">
    <citation type="submission" date="2018-02" db="EMBL/GenBank/DDBJ databases">
        <title>Rhizophora mucronata_Transcriptome.</title>
        <authorList>
            <person name="Meera S.P."/>
            <person name="Sreeshan A."/>
            <person name="Augustine A."/>
        </authorList>
    </citation>
    <scope>NUCLEOTIDE SEQUENCE</scope>
    <source>
        <tissue evidence="2">Leaf</tissue>
    </source>
</reference>
<dbReference type="AlphaFoldDB" id="A0A2P2MGC7"/>
<proteinExistence type="predicted"/>
<dbReference type="EMBL" id="GGEC01048753">
    <property type="protein sequence ID" value="MBX29237.1"/>
    <property type="molecule type" value="Transcribed_RNA"/>
</dbReference>
<sequence length="36" mass="4101">MHWPRIHSRSTKIIANSTKVRNALPTNDSKATKRLA</sequence>